<dbReference type="Proteomes" id="UP001390339">
    <property type="component" value="Unassembled WGS sequence"/>
</dbReference>
<keyword evidence="5" id="KW-1185">Reference proteome</keyword>
<name>A0ABR2J4Q5_9PEZI</name>
<keyword evidence="1" id="KW-0596">Phosphopantetheine</keyword>
<dbReference type="PANTHER" id="PTHR43775">
    <property type="entry name" value="FATTY ACID SYNTHASE"/>
    <property type="match status" value="1"/>
</dbReference>
<dbReference type="SUPFAM" id="SSF55048">
    <property type="entry name" value="Probable ACP-binding domain of malonyl-CoA ACP transacylase"/>
    <property type="match status" value="1"/>
</dbReference>
<evidence type="ECO:0000259" key="3">
    <source>
        <dbReference type="SMART" id="SM00827"/>
    </source>
</evidence>
<accession>A0ABR2J4Q5</accession>
<protein>
    <submittedName>
        <fullName evidence="4">Polyketide synthase</fullName>
    </submittedName>
</protein>
<evidence type="ECO:0000313" key="5">
    <source>
        <dbReference type="Proteomes" id="UP001390339"/>
    </source>
</evidence>
<evidence type="ECO:0000256" key="2">
    <source>
        <dbReference type="ARBA" id="ARBA00022553"/>
    </source>
</evidence>
<dbReference type="SMART" id="SM00827">
    <property type="entry name" value="PKS_AT"/>
    <property type="match status" value="1"/>
</dbReference>
<dbReference type="EMBL" id="JAPCWZ010000003">
    <property type="protein sequence ID" value="KAK8872610.1"/>
    <property type="molecule type" value="Genomic_DNA"/>
</dbReference>
<dbReference type="Pfam" id="PF00698">
    <property type="entry name" value="Acyl_transf_1"/>
    <property type="match status" value="1"/>
</dbReference>
<organism evidence="4 5">
    <name type="scientific">Apiospora arundinis</name>
    <dbReference type="NCBI Taxonomy" id="335852"/>
    <lineage>
        <taxon>Eukaryota</taxon>
        <taxon>Fungi</taxon>
        <taxon>Dikarya</taxon>
        <taxon>Ascomycota</taxon>
        <taxon>Pezizomycotina</taxon>
        <taxon>Sordariomycetes</taxon>
        <taxon>Xylariomycetidae</taxon>
        <taxon>Amphisphaeriales</taxon>
        <taxon>Apiosporaceae</taxon>
        <taxon>Apiospora</taxon>
    </lineage>
</organism>
<keyword evidence="2" id="KW-0597">Phosphoprotein</keyword>
<dbReference type="PANTHER" id="PTHR43775:SF37">
    <property type="entry name" value="SI:DKEY-61P9.11"/>
    <property type="match status" value="1"/>
</dbReference>
<dbReference type="InterPro" id="IPR016035">
    <property type="entry name" value="Acyl_Trfase/lysoPLipase"/>
</dbReference>
<comment type="caution">
    <text evidence="4">The sequence shown here is derived from an EMBL/GenBank/DDBJ whole genome shotgun (WGS) entry which is preliminary data.</text>
</comment>
<feature type="domain" description="Malonyl-CoA:ACP transacylase (MAT)" evidence="3">
    <location>
        <begin position="8"/>
        <end position="185"/>
    </location>
</feature>
<dbReference type="SUPFAM" id="SSF52151">
    <property type="entry name" value="FabD/lysophospholipase-like"/>
    <property type="match status" value="1"/>
</dbReference>
<dbReference type="InterPro" id="IPR001227">
    <property type="entry name" value="Ac_transferase_dom_sf"/>
</dbReference>
<evidence type="ECO:0000256" key="1">
    <source>
        <dbReference type="ARBA" id="ARBA00022450"/>
    </source>
</evidence>
<dbReference type="Gene3D" id="3.40.366.10">
    <property type="entry name" value="Malonyl-Coenzyme A Acyl Carrier Protein, domain 2"/>
    <property type="match status" value="1"/>
</dbReference>
<proteinExistence type="predicted"/>
<sequence>MGPQVIKESLPLRQTLGSCDGALTSLPDAPSWTILEELILSQEESLPGMTLYAQTTCTSFQLAQVDLLQHWNITSSAMVGHSSGGIGAAYAVGILTPCNAMIAASYRGLNIPSAPTTDDSALIPSAIMAVGLPEPDATKEFAPFTGRLTIAAVNSPSIVTISSGEDTVLELKTILTDQKVFISQL</sequence>
<reference evidence="4 5" key="1">
    <citation type="journal article" date="2024" name="IMA Fungus">
        <title>Apiospora arundinis, a panoply of carbohydrate-active enzymes and secondary metabolites.</title>
        <authorList>
            <person name="Sorensen T."/>
            <person name="Petersen C."/>
            <person name="Muurmann A.T."/>
            <person name="Christiansen J.V."/>
            <person name="Brundto M.L."/>
            <person name="Overgaard C.K."/>
            <person name="Boysen A.T."/>
            <person name="Wollenberg R.D."/>
            <person name="Larsen T.O."/>
            <person name="Sorensen J.L."/>
            <person name="Nielsen K.L."/>
            <person name="Sondergaard T.E."/>
        </authorList>
    </citation>
    <scope>NUCLEOTIDE SEQUENCE [LARGE SCALE GENOMIC DNA]</scope>
    <source>
        <strain evidence="4 5">AAU 773</strain>
    </source>
</reference>
<evidence type="ECO:0000313" key="4">
    <source>
        <dbReference type="EMBL" id="KAK8872610.1"/>
    </source>
</evidence>
<dbReference type="InterPro" id="IPR014043">
    <property type="entry name" value="Acyl_transferase_dom"/>
</dbReference>
<dbReference type="InterPro" id="IPR050091">
    <property type="entry name" value="PKS_NRPS_Biosynth_Enz"/>
</dbReference>
<dbReference type="InterPro" id="IPR016036">
    <property type="entry name" value="Malonyl_transacylase_ACP-bd"/>
</dbReference>
<gene>
    <name evidence="4" type="ORF">PGQ11_003124</name>
</gene>